<dbReference type="SUPFAM" id="SSF81822">
    <property type="entry name" value="RuBisCo LSMT C-terminal, substrate-binding domain"/>
    <property type="match status" value="1"/>
</dbReference>
<dbReference type="GeneID" id="91106125"/>
<protein>
    <recommendedName>
        <fullName evidence="7">Cytoplasmic protein</fullName>
    </recommendedName>
</protein>
<reference evidence="5 6" key="1">
    <citation type="submission" date="2024-01" db="EMBL/GenBank/DDBJ databases">
        <title>Comparative genomics of Cryptococcus and Kwoniella reveals pathogenesis evolution and contrasting modes of karyotype evolution via chromosome fusion or intercentromeric recombination.</title>
        <authorList>
            <person name="Coelho M.A."/>
            <person name="David-Palma M."/>
            <person name="Shea T."/>
            <person name="Bowers K."/>
            <person name="McGinley-Smith S."/>
            <person name="Mohammad A.W."/>
            <person name="Gnirke A."/>
            <person name="Yurkov A.M."/>
            <person name="Nowrousian M."/>
            <person name="Sun S."/>
            <person name="Cuomo C.A."/>
            <person name="Heitman J."/>
        </authorList>
    </citation>
    <scope>NUCLEOTIDE SEQUENCE [LARGE SCALE GENOMIC DNA]</scope>
    <source>
        <strain evidence="5 6">PYCC6329</strain>
    </source>
</reference>
<gene>
    <name evidence="5" type="ORF">V865_007324</name>
</gene>
<dbReference type="KEGG" id="ker:91106125"/>
<evidence type="ECO:0000256" key="3">
    <source>
        <dbReference type="ARBA" id="ARBA00022691"/>
    </source>
</evidence>
<dbReference type="Gene3D" id="3.90.1420.10">
    <property type="entry name" value="Rubisco LSMT, substrate-binding domain"/>
    <property type="match status" value="1"/>
</dbReference>
<evidence type="ECO:0000313" key="5">
    <source>
        <dbReference type="EMBL" id="WWD09202.1"/>
    </source>
</evidence>
<dbReference type="RefSeq" id="XP_066087169.1">
    <property type="nucleotide sequence ID" value="XM_066231072.1"/>
</dbReference>
<evidence type="ECO:0000256" key="1">
    <source>
        <dbReference type="ARBA" id="ARBA00022603"/>
    </source>
</evidence>
<evidence type="ECO:0000256" key="2">
    <source>
        <dbReference type="ARBA" id="ARBA00022679"/>
    </source>
</evidence>
<keyword evidence="6" id="KW-1185">Reference proteome</keyword>
<dbReference type="PANTHER" id="PTHR13271">
    <property type="entry name" value="UNCHARACTERIZED PUTATIVE METHYLTRANSFERASE"/>
    <property type="match status" value="1"/>
</dbReference>
<dbReference type="GO" id="GO:0016279">
    <property type="term" value="F:protein-lysine N-methyltransferase activity"/>
    <property type="evidence" value="ECO:0007669"/>
    <property type="project" value="TreeGrafter"/>
</dbReference>
<accession>A0AAX4KTN9</accession>
<keyword evidence="1" id="KW-0489">Methyltransferase</keyword>
<dbReference type="SUPFAM" id="SSF82199">
    <property type="entry name" value="SET domain"/>
    <property type="match status" value="1"/>
</dbReference>
<dbReference type="InterPro" id="IPR036464">
    <property type="entry name" value="Rubisco_LSMT_subst-bd_sf"/>
</dbReference>
<name>A0AAX4KTN9_9TREE</name>
<dbReference type="GO" id="GO:0005634">
    <property type="term" value="C:nucleus"/>
    <property type="evidence" value="ECO:0007669"/>
    <property type="project" value="TreeGrafter"/>
</dbReference>
<keyword evidence="2" id="KW-0808">Transferase</keyword>
<evidence type="ECO:0008006" key="7">
    <source>
        <dbReference type="Google" id="ProtNLM"/>
    </source>
</evidence>
<dbReference type="InterPro" id="IPR050600">
    <property type="entry name" value="SETD3_SETD6_MTase"/>
</dbReference>
<feature type="region of interest" description="Disordered" evidence="4">
    <location>
        <begin position="210"/>
        <end position="229"/>
    </location>
</feature>
<keyword evidence="3" id="KW-0949">S-adenosyl-L-methionine</keyword>
<proteinExistence type="predicted"/>
<dbReference type="Gene3D" id="3.90.1410.10">
    <property type="entry name" value="set domain protein methyltransferase, domain 1"/>
    <property type="match status" value="1"/>
</dbReference>
<sequence>MADISKTNNFISWLRSKGGHFHESAELKVDPETGLSPFSTFSIGPDERLVSCPFDLAITSELATQAICEIANVAEEQLVWPAESSRQGEKWNARMGIGAYLGLHWIYQEKLSEDSSFPPALQHLEYLESLPPPTSLTTPLYFSPAELELLKGSTLYGGVKARQEEWKAECEVVRNILKEDGLTWDRYLATSTYMSSRSFPSILLHIPDQADSQTHEAKKEVGDEDEGSQPVLLPGLDLFNHSRGQPILWLSSLIPSTTSSAQPIPSISLVSAQPTEQNVQLYNNYGPKSNEELLLGYGFVIPSNPDDTLTLKLGISNIPLGKLDKLKSKGLDPDRRFDLRKDGEMDKNLLEILRIVLNEHDHHDHEHEEIDEEDEHALHAQEEREMQLELDVLGMLGGMLDDKLEKLQEKHEEKDCHGKVREEIRKMCEVYKQGQIDILNTAMDKLSERIERIEGLIDEGMGGCPCGC</sequence>
<organism evidence="5 6">
    <name type="scientific">Kwoniella europaea PYCC6329</name>
    <dbReference type="NCBI Taxonomy" id="1423913"/>
    <lineage>
        <taxon>Eukaryota</taxon>
        <taxon>Fungi</taxon>
        <taxon>Dikarya</taxon>
        <taxon>Basidiomycota</taxon>
        <taxon>Agaricomycotina</taxon>
        <taxon>Tremellomycetes</taxon>
        <taxon>Tremellales</taxon>
        <taxon>Cryptococcaceae</taxon>
        <taxon>Kwoniella</taxon>
    </lineage>
</organism>
<dbReference type="InterPro" id="IPR046341">
    <property type="entry name" value="SET_dom_sf"/>
</dbReference>
<dbReference type="EMBL" id="CP144090">
    <property type="protein sequence ID" value="WWD09202.1"/>
    <property type="molecule type" value="Genomic_DNA"/>
</dbReference>
<evidence type="ECO:0000313" key="6">
    <source>
        <dbReference type="Proteomes" id="UP001358614"/>
    </source>
</evidence>
<evidence type="ECO:0000256" key="4">
    <source>
        <dbReference type="SAM" id="MobiDB-lite"/>
    </source>
</evidence>
<dbReference type="PANTHER" id="PTHR13271:SF147">
    <property type="entry name" value="PROTEIN-LYSINE N-METHYLTRANSFERASE EFM1-RELATED"/>
    <property type="match status" value="1"/>
</dbReference>
<dbReference type="Proteomes" id="UP001358614">
    <property type="component" value="Chromosome 2"/>
</dbReference>
<dbReference type="AlphaFoldDB" id="A0AAX4KTN9"/>
<dbReference type="GO" id="GO:0032259">
    <property type="term" value="P:methylation"/>
    <property type="evidence" value="ECO:0007669"/>
    <property type="project" value="UniProtKB-KW"/>
</dbReference>